<dbReference type="Gene3D" id="3.30.450.20">
    <property type="entry name" value="PAS domain"/>
    <property type="match status" value="4"/>
</dbReference>
<dbReference type="PROSITE" id="PS50112">
    <property type="entry name" value="PAS"/>
    <property type="match status" value="1"/>
</dbReference>
<dbReference type="SMART" id="SM00448">
    <property type="entry name" value="REC"/>
    <property type="match status" value="2"/>
</dbReference>
<dbReference type="SUPFAM" id="SSF55874">
    <property type="entry name" value="ATPase domain of HSP90 chaperone/DNA topoisomerase II/histidine kinase"/>
    <property type="match status" value="2"/>
</dbReference>
<evidence type="ECO:0000256" key="4">
    <source>
        <dbReference type="ARBA" id="ARBA00012438"/>
    </source>
</evidence>
<evidence type="ECO:0000259" key="20">
    <source>
        <dbReference type="PROSITE" id="PS50113"/>
    </source>
</evidence>
<dbReference type="Pfam" id="PF08447">
    <property type="entry name" value="PAS_3"/>
    <property type="match status" value="2"/>
</dbReference>
<protein>
    <recommendedName>
        <fullName evidence="5">Oxygen sensor histidine kinase NreB</fullName>
        <ecNumber evidence="4">2.7.13.3</ecNumber>
    </recommendedName>
    <alternativeName>
        <fullName evidence="13">Nitrogen regulation protein B</fullName>
    </alternativeName>
</protein>
<evidence type="ECO:0000256" key="15">
    <source>
        <dbReference type="SAM" id="Coils"/>
    </source>
</evidence>
<dbReference type="GO" id="GO:0000155">
    <property type="term" value="F:phosphorelay sensor kinase activity"/>
    <property type="evidence" value="ECO:0007669"/>
    <property type="project" value="InterPro"/>
</dbReference>
<dbReference type="KEGG" id="nall:PP769_18900"/>
<dbReference type="PANTHER" id="PTHR43547">
    <property type="entry name" value="TWO-COMPONENT HISTIDINE KINASE"/>
    <property type="match status" value="1"/>
</dbReference>
<keyword evidence="11" id="KW-0411">Iron-sulfur</keyword>
<dbReference type="SUPFAM" id="SSF55785">
    <property type="entry name" value="PYP-like sensor domain (PAS domain)"/>
    <property type="match status" value="3"/>
</dbReference>
<dbReference type="EC" id="2.7.13.3" evidence="4"/>
<dbReference type="SMART" id="SM00086">
    <property type="entry name" value="PAC"/>
    <property type="match status" value="3"/>
</dbReference>
<feature type="modified residue" description="4-aspartylphosphate" evidence="14">
    <location>
        <position position="1509"/>
    </location>
</feature>
<dbReference type="GO" id="GO:0046872">
    <property type="term" value="F:metal ion binding"/>
    <property type="evidence" value="ECO:0007669"/>
    <property type="project" value="UniProtKB-KW"/>
</dbReference>
<dbReference type="InterPro" id="IPR036890">
    <property type="entry name" value="HATPase_C_sf"/>
</dbReference>
<dbReference type="InterPro" id="IPR005467">
    <property type="entry name" value="His_kinase_dom"/>
</dbReference>
<dbReference type="InterPro" id="IPR013655">
    <property type="entry name" value="PAS_fold_3"/>
</dbReference>
<dbReference type="InterPro" id="IPR004358">
    <property type="entry name" value="Sig_transdc_His_kin-like_C"/>
</dbReference>
<dbReference type="InterPro" id="IPR013656">
    <property type="entry name" value="PAS_4"/>
</dbReference>
<dbReference type="InterPro" id="IPR058245">
    <property type="entry name" value="NreC/VraR/RcsB-like_REC"/>
</dbReference>
<dbReference type="GO" id="GO:0051539">
    <property type="term" value="F:4 iron, 4 sulfur cluster binding"/>
    <property type="evidence" value="ECO:0007669"/>
    <property type="project" value="UniProtKB-KW"/>
</dbReference>
<dbReference type="PROSITE" id="PS50110">
    <property type="entry name" value="RESPONSE_REGULATORY"/>
    <property type="match status" value="2"/>
</dbReference>
<dbReference type="SUPFAM" id="SSF52172">
    <property type="entry name" value="CheY-like"/>
    <property type="match status" value="2"/>
</dbReference>
<dbReference type="FunFam" id="3.30.450.20:FF:000099">
    <property type="entry name" value="Sensory box sensor histidine kinase"/>
    <property type="match status" value="1"/>
</dbReference>
<feature type="coiled-coil region" evidence="15">
    <location>
        <begin position="297"/>
        <end position="331"/>
    </location>
</feature>
<dbReference type="FunFam" id="1.10.287.130:FF:000045">
    <property type="entry name" value="Two-component system sensor histidine kinase/response regulator"/>
    <property type="match status" value="1"/>
</dbReference>
<dbReference type="InterPro" id="IPR011006">
    <property type="entry name" value="CheY-like_superfamily"/>
</dbReference>
<comment type="catalytic activity">
    <reaction evidence="1">
        <text>ATP + protein L-histidine = ADP + protein N-phospho-L-histidine.</text>
        <dbReference type="EC" id="2.7.13.3"/>
    </reaction>
</comment>
<gene>
    <name evidence="21" type="ORF">PP769_18900</name>
</gene>
<dbReference type="EMBL" id="CP116967">
    <property type="protein sequence ID" value="WNM58014.1"/>
    <property type="molecule type" value="Genomic_DNA"/>
</dbReference>
<keyword evidence="7" id="KW-0963">Cytoplasm</keyword>
<dbReference type="Pfam" id="PF02518">
    <property type="entry name" value="HATPase_c"/>
    <property type="match status" value="2"/>
</dbReference>
<dbReference type="CDD" id="cd17535">
    <property type="entry name" value="REC_NarL-like"/>
    <property type="match status" value="1"/>
</dbReference>
<feature type="coiled-coil region" evidence="15">
    <location>
        <begin position="1158"/>
        <end position="1210"/>
    </location>
</feature>
<evidence type="ECO:0000256" key="1">
    <source>
        <dbReference type="ARBA" id="ARBA00000085"/>
    </source>
</evidence>
<feature type="domain" description="PAC" evidence="20">
    <location>
        <begin position="1115"/>
        <end position="1167"/>
    </location>
</feature>
<keyword evidence="9" id="KW-0479">Metal-binding</keyword>
<keyword evidence="10" id="KW-0408">Iron</keyword>
<evidence type="ECO:0000259" key="17">
    <source>
        <dbReference type="PROSITE" id="PS50109"/>
    </source>
</evidence>
<evidence type="ECO:0000256" key="5">
    <source>
        <dbReference type="ARBA" id="ARBA00017322"/>
    </source>
</evidence>
<evidence type="ECO:0000259" key="19">
    <source>
        <dbReference type="PROSITE" id="PS50112"/>
    </source>
</evidence>
<dbReference type="Gene3D" id="1.10.287.130">
    <property type="match status" value="1"/>
</dbReference>
<evidence type="ECO:0000256" key="9">
    <source>
        <dbReference type="ARBA" id="ARBA00022723"/>
    </source>
</evidence>
<evidence type="ECO:0000256" key="16">
    <source>
        <dbReference type="SAM" id="MobiDB-lite"/>
    </source>
</evidence>
<dbReference type="GO" id="GO:0046983">
    <property type="term" value="F:protein dimerization activity"/>
    <property type="evidence" value="ECO:0007669"/>
    <property type="project" value="InterPro"/>
</dbReference>
<comment type="subcellular location">
    <subcellularLocation>
        <location evidence="3">Cytoplasm</location>
    </subcellularLocation>
</comment>
<dbReference type="GO" id="GO:0005737">
    <property type="term" value="C:cytoplasm"/>
    <property type="evidence" value="ECO:0007669"/>
    <property type="project" value="UniProtKB-SubCell"/>
</dbReference>
<evidence type="ECO:0000256" key="7">
    <source>
        <dbReference type="ARBA" id="ARBA00022490"/>
    </source>
</evidence>
<dbReference type="Gene3D" id="3.40.50.2300">
    <property type="match status" value="2"/>
</dbReference>
<dbReference type="InterPro" id="IPR000014">
    <property type="entry name" value="PAS"/>
</dbReference>
<keyword evidence="8 14" id="KW-0597">Phosphoprotein</keyword>
<dbReference type="Gene3D" id="3.30.565.10">
    <property type="entry name" value="Histidine kinase-like ATPase, C-terminal domain"/>
    <property type="match status" value="2"/>
</dbReference>
<dbReference type="CDD" id="cd16917">
    <property type="entry name" value="HATPase_UhpB-NarQ-NarX-like"/>
    <property type="match status" value="1"/>
</dbReference>
<dbReference type="Proteomes" id="UP001302719">
    <property type="component" value="Chromosome"/>
</dbReference>
<feature type="domain" description="PAC" evidence="20">
    <location>
        <begin position="989"/>
        <end position="1041"/>
    </location>
</feature>
<dbReference type="CDD" id="cd00130">
    <property type="entry name" value="PAS"/>
    <property type="match status" value="2"/>
</dbReference>
<dbReference type="InterPro" id="IPR029016">
    <property type="entry name" value="GAF-like_dom_sf"/>
</dbReference>
<dbReference type="InterPro" id="IPR001789">
    <property type="entry name" value="Sig_transdc_resp-reg_receiver"/>
</dbReference>
<name>A0AA96G9Q1_9BACT</name>
<dbReference type="InterPro" id="IPR003661">
    <property type="entry name" value="HisK_dim/P_dom"/>
</dbReference>
<feature type="domain" description="Histidine kinase" evidence="17">
    <location>
        <begin position="1214"/>
        <end position="1417"/>
    </location>
</feature>
<dbReference type="GO" id="GO:0016020">
    <property type="term" value="C:membrane"/>
    <property type="evidence" value="ECO:0007669"/>
    <property type="project" value="InterPro"/>
</dbReference>
<dbReference type="Gene3D" id="1.20.5.1930">
    <property type="match status" value="1"/>
</dbReference>
<dbReference type="Gene3D" id="3.30.450.40">
    <property type="match status" value="1"/>
</dbReference>
<keyword evidence="15" id="KW-0175">Coiled coil</keyword>
<keyword evidence="22" id="KW-1185">Reference proteome</keyword>
<dbReference type="PROSITE" id="PS50113">
    <property type="entry name" value="PAC"/>
    <property type="match status" value="3"/>
</dbReference>
<comment type="cofactor">
    <cofactor evidence="2">
        <name>[4Fe-4S] cluster</name>
        <dbReference type="ChEBI" id="CHEBI:49883"/>
    </cofactor>
</comment>
<evidence type="ECO:0000256" key="10">
    <source>
        <dbReference type="ARBA" id="ARBA00023004"/>
    </source>
</evidence>
<feature type="domain" description="Response regulatory" evidence="18">
    <location>
        <begin position="655"/>
        <end position="771"/>
    </location>
</feature>
<feature type="modified residue" description="4-aspartylphosphate" evidence="14">
    <location>
        <position position="704"/>
    </location>
</feature>
<dbReference type="Pfam" id="PF08448">
    <property type="entry name" value="PAS_4"/>
    <property type="match status" value="1"/>
</dbReference>
<dbReference type="InterPro" id="IPR035965">
    <property type="entry name" value="PAS-like_dom_sf"/>
</dbReference>
<dbReference type="SMART" id="SM00091">
    <property type="entry name" value="PAS"/>
    <property type="match status" value="2"/>
</dbReference>
<evidence type="ECO:0000256" key="12">
    <source>
        <dbReference type="ARBA" id="ARBA00024827"/>
    </source>
</evidence>
<evidence type="ECO:0000313" key="21">
    <source>
        <dbReference type="EMBL" id="WNM58014.1"/>
    </source>
</evidence>
<proteinExistence type="predicted"/>
<feature type="domain" description="Histidine kinase" evidence="17">
    <location>
        <begin position="337"/>
        <end position="582"/>
    </location>
</feature>
<dbReference type="CDD" id="cd00082">
    <property type="entry name" value="HisKA"/>
    <property type="match status" value="1"/>
</dbReference>
<sequence length="1585" mass="176155">MGKLVRTKDWSKTPLGPIDSWPQSLRTTVSLALASNFPISIAWGSQRTQIYNDGYWPICGDKHPHSMGQDFKECWYSAWPAIGEAFESAANGKTAFLVNQRMFLDRLGFLEETFFTFSFSPIRDESGSIGGLFHPVTELTQHTLSERRLQVLRELAERSGETTSIDEALSVIGDSIAAAELDVPFAILYRLEEDGKGARLADCTGVEAGLPVTPPVISFDSSEKMVWPLQNGLETQSMVVNGLRQLFGDAPCGPYEECPDTAVVLRINLSGLAQPFGFLIAGVSSRRPLDAPYCTFFDLLAEAVANALNKARSYEEERKRAEALAELDRAKTAFFSNVSHEFRTPLTLMLGPLEDALGNVHGVLPAEAANAVSIAHRNSLRLLKLVNTLLDFSRIEAGRIQANYEPTDLAALTADLASVFRSAVERAGLRLIVNCPPLPEPIFVDHDMWEKIVLNLLSNAFKFTFEGEIEVSLKMGHECKGNTRRGEEDVQSSADQDSAELDPDRYVILEVCDTGTGIPPEELPRIFDRFHRIHGSRGRSHEGSGIGLALVQELVKLHGGGVRVESHIGRGSHFSISIPRGKAHLPADRIEAARALTSTAVRGEAYVEEALRWLPGHIPASEPGETVSSPAMSQRAVPSSTCAPVALYGVQTGGRILVADDNADMREYVSRLLNQAGFDIEAVINGEEALAIAKKQPPDLVLTDIMMPGLDGYGLLRGLRSHAATADIPIILLSARAGEEARIEGMQAGADDYLIKPFSARELLARVESHVKLARLRRMTEVKLRESKSQLTAIIEQLPVGVGVINTDGQFMIRNSQMRNISSEVLLSPDQGTLTRWRRLQVQKQPVPMDQWPGARALRGETIDPGMEFIYTDQQGMEHHHLVSAVPFRDFTGNVVGAITVVQDITEGKQAEQALRESEERFRAFTSATSDVIYRMSPDWKELRHCEGREFVADTLEPSRMWLERYIHPDDQAYVLDTINRAIRTKSFFELEHRVIRTDGTLGWTFSRAIPILNAHGEIIEWFGAAIDVTARKHAEQALLISEERFRTLADNMSQLAWMADEKGSIFWFNQRWFDYTGTSLTEMQGWGWKKVPHPDHVERVVEGLKRSWNTGEPWEDTFPLRDKDGQYHWFLSHALPIRDAAGNIIRWFGTNTDITDLRDVQDALRQSEARLQRFTHQLEHLVEERTKDLIQSQERLRSLATELNLAEQRERKRLATELHDHLQQLLVLGKLKLGQGKQARPSLSTAAEVMQQVDDILSEALTYTGTLVADLSPPVLRDHGLPEGLKWLAEDMKKRNLTVHVRLPEPLDLVLPDDQRILLFQSVRELLINASKYAGTREVTVQLVQEETRLQIIVQDNGIGFNPAAIETAAAADNIPSTKFGLFSIRERMLSLGGSLRIESSPGHGTTAILMLPKSDAKENLSEVREEKAAQGVTVNDHPVFRPKYPSSVRPPLPCIRVLLVDDHAMVRQGLRSVLEGYEDVEVVGEAANGLEALQAANRLIPHVVVMDINMPGMNGIEATKHLKIAYPDLIVIGLSMHTGDANQEAMKQAGAFLLIPKEAAVNQLYGSIQEAMSNSQSAPERVM</sequence>
<evidence type="ECO:0000313" key="22">
    <source>
        <dbReference type="Proteomes" id="UP001302719"/>
    </source>
</evidence>
<feature type="region of interest" description="Disordered" evidence="16">
    <location>
        <begin position="480"/>
        <end position="499"/>
    </location>
</feature>
<dbReference type="PANTHER" id="PTHR43547:SF2">
    <property type="entry name" value="HYBRID SIGNAL TRANSDUCTION HISTIDINE KINASE C"/>
    <property type="match status" value="1"/>
</dbReference>
<evidence type="ECO:0000256" key="2">
    <source>
        <dbReference type="ARBA" id="ARBA00001966"/>
    </source>
</evidence>
<dbReference type="SUPFAM" id="SSF47384">
    <property type="entry name" value="Homodimeric domain of signal transducing histidine kinase"/>
    <property type="match status" value="1"/>
</dbReference>
<dbReference type="InterPro" id="IPR036097">
    <property type="entry name" value="HisK_dim/P_sf"/>
</dbReference>
<dbReference type="PRINTS" id="PR00344">
    <property type="entry name" value="BCTRLSENSOR"/>
</dbReference>
<dbReference type="SMART" id="SM00387">
    <property type="entry name" value="HATPase_c"/>
    <property type="match status" value="2"/>
</dbReference>
<evidence type="ECO:0000256" key="14">
    <source>
        <dbReference type="PROSITE-ProRule" id="PRU00169"/>
    </source>
</evidence>
<dbReference type="NCBIfam" id="TIGR00229">
    <property type="entry name" value="sensory_box"/>
    <property type="match status" value="3"/>
</dbReference>
<accession>A0AA96G9Q1</accession>
<evidence type="ECO:0000256" key="13">
    <source>
        <dbReference type="ARBA" id="ARBA00030800"/>
    </source>
</evidence>
<dbReference type="InterPro" id="IPR000700">
    <property type="entry name" value="PAS-assoc_C"/>
</dbReference>
<evidence type="ECO:0000256" key="8">
    <source>
        <dbReference type="ARBA" id="ARBA00022553"/>
    </source>
</evidence>
<evidence type="ECO:0000256" key="3">
    <source>
        <dbReference type="ARBA" id="ARBA00004496"/>
    </source>
</evidence>
<feature type="domain" description="Response regulatory" evidence="18">
    <location>
        <begin position="1458"/>
        <end position="1574"/>
    </location>
</feature>
<dbReference type="InterPro" id="IPR011712">
    <property type="entry name" value="Sig_transdc_His_kin_sub3_dim/P"/>
</dbReference>
<evidence type="ECO:0000259" key="18">
    <source>
        <dbReference type="PROSITE" id="PS50110"/>
    </source>
</evidence>
<feature type="domain" description="PAC" evidence="20">
    <location>
        <begin position="865"/>
        <end position="917"/>
    </location>
</feature>
<comment type="function">
    <text evidence="12">Member of the two-component regulatory system NreB/NreC involved in the control of dissimilatory nitrate/nitrite reduction in response to oxygen. NreB functions as a direct oxygen sensor histidine kinase which is autophosphorylated, in the absence of oxygen, probably at the conserved histidine residue, and transfers its phosphate group probably to a conserved aspartate residue of NreC. NreB/NreC activates the expression of the nitrate (narGHJI) and nitrite (nir) reductase operons, as well as the putative nitrate transporter gene narT.</text>
</comment>
<organism evidence="21 22">
    <name type="scientific">Candidatus Nitrospira allomarina</name>
    <dbReference type="NCBI Taxonomy" id="3020900"/>
    <lineage>
        <taxon>Bacteria</taxon>
        <taxon>Pseudomonadati</taxon>
        <taxon>Nitrospirota</taxon>
        <taxon>Nitrospiria</taxon>
        <taxon>Nitrospirales</taxon>
        <taxon>Nitrospiraceae</taxon>
        <taxon>Nitrospira</taxon>
    </lineage>
</organism>
<dbReference type="CDD" id="cd17574">
    <property type="entry name" value="REC_OmpR"/>
    <property type="match status" value="1"/>
</dbReference>
<dbReference type="Pfam" id="PF00512">
    <property type="entry name" value="HisKA"/>
    <property type="match status" value="1"/>
</dbReference>
<evidence type="ECO:0000256" key="11">
    <source>
        <dbReference type="ARBA" id="ARBA00023014"/>
    </source>
</evidence>
<dbReference type="Pfam" id="PF07730">
    <property type="entry name" value="HisKA_3"/>
    <property type="match status" value="1"/>
</dbReference>
<dbReference type="Pfam" id="PF00072">
    <property type="entry name" value="Response_reg"/>
    <property type="match status" value="2"/>
</dbReference>
<dbReference type="InterPro" id="IPR003594">
    <property type="entry name" value="HATPase_dom"/>
</dbReference>
<feature type="domain" description="PAS" evidence="19">
    <location>
        <begin position="1042"/>
        <end position="1112"/>
    </location>
</feature>
<evidence type="ECO:0000256" key="6">
    <source>
        <dbReference type="ARBA" id="ARBA00022485"/>
    </source>
</evidence>
<dbReference type="RefSeq" id="WP_312643215.1">
    <property type="nucleotide sequence ID" value="NZ_CP116967.1"/>
</dbReference>
<reference evidence="21 22" key="1">
    <citation type="submission" date="2023-01" db="EMBL/GenBank/DDBJ databases">
        <title>Cultivation and genomic characterization of new, ubiquitous marine nitrite-oxidizing bacteria from the Nitrospirales.</title>
        <authorList>
            <person name="Mueller A.J."/>
            <person name="Daebeler A."/>
            <person name="Herbold C.W."/>
            <person name="Kirkegaard R.H."/>
            <person name="Daims H."/>
        </authorList>
    </citation>
    <scope>NUCLEOTIDE SEQUENCE [LARGE SCALE GENOMIC DNA]</scope>
    <source>
        <strain evidence="21 22">VA</strain>
    </source>
</reference>
<dbReference type="SMART" id="SM00388">
    <property type="entry name" value="HisKA"/>
    <property type="match status" value="1"/>
</dbReference>
<dbReference type="InterPro" id="IPR001610">
    <property type="entry name" value="PAC"/>
</dbReference>
<dbReference type="PROSITE" id="PS50109">
    <property type="entry name" value="HIS_KIN"/>
    <property type="match status" value="2"/>
</dbReference>
<keyword evidence="6" id="KW-0004">4Fe-4S</keyword>